<comment type="caution">
    <text evidence="2">The sequence shown here is derived from an EMBL/GenBank/DDBJ whole genome shotgun (WGS) entry which is preliminary data.</text>
</comment>
<organism evidence="2 3">
    <name type="scientific">Streptomyces prasinosporus</name>
    <dbReference type="NCBI Taxonomy" id="68256"/>
    <lineage>
        <taxon>Bacteria</taxon>
        <taxon>Bacillati</taxon>
        <taxon>Actinomycetota</taxon>
        <taxon>Actinomycetes</taxon>
        <taxon>Kitasatosporales</taxon>
        <taxon>Streptomycetaceae</taxon>
        <taxon>Streptomyces</taxon>
        <taxon>Streptomyces albogriseolus group</taxon>
    </lineage>
</organism>
<gene>
    <name evidence="2" type="ORF">GCM10019016_090890</name>
</gene>
<accession>A0ABP6U2T1</accession>
<dbReference type="Proteomes" id="UP001501455">
    <property type="component" value="Unassembled WGS sequence"/>
</dbReference>
<name>A0ABP6U2T1_9ACTN</name>
<reference evidence="3" key="1">
    <citation type="journal article" date="2019" name="Int. J. Syst. Evol. Microbiol.">
        <title>The Global Catalogue of Microorganisms (GCM) 10K type strain sequencing project: providing services to taxonomists for standard genome sequencing and annotation.</title>
        <authorList>
            <consortium name="The Broad Institute Genomics Platform"/>
            <consortium name="The Broad Institute Genome Sequencing Center for Infectious Disease"/>
            <person name="Wu L."/>
            <person name="Ma J."/>
        </authorList>
    </citation>
    <scope>NUCLEOTIDE SEQUENCE [LARGE SCALE GENOMIC DNA]</scope>
    <source>
        <strain evidence="3">JCM 4816</strain>
    </source>
</reference>
<proteinExistence type="predicted"/>
<protein>
    <submittedName>
        <fullName evidence="2">Uncharacterized protein</fullName>
    </submittedName>
</protein>
<evidence type="ECO:0000313" key="3">
    <source>
        <dbReference type="Proteomes" id="UP001501455"/>
    </source>
</evidence>
<feature type="compositionally biased region" description="Polar residues" evidence="1">
    <location>
        <begin position="56"/>
        <end position="69"/>
    </location>
</feature>
<evidence type="ECO:0000313" key="2">
    <source>
        <dbReference type="EMBL" id="GAA3501981.1"/>
    </source>
</evidence>
<sequence>MSRPPQYSMIICEEVGLHQASPPLSYSGVLALVDLLRVARDEQFPWASPGADAGTVNRSGTSDPITPSRHTVGVRRVPGRRYRVRRSRTEARRSPEAASSTANVSVQTLLLPSPWSSTEVRRMSASPAAQRPITYQGVSVPSEYAPFSSIWIQVPSGVCAFQEAIASVEGTARRWTGEVQVAYSQAAVRPVCGSV</sequence>
<dbReference type="EMBL" id="BAAAXF010000062">
    <property type="protein sequence ID" value="GAA3501981.1"/>
    <property type="molecule type" value="Genomic_DNA"/>
</dbReference>
<feature type="region of interest" description="Disordered" evidence="1">
    <location>
        <begin position="48"/>
        <end position="72"/>
    </location>
</feature>
<evidence type="ECO:0000256" key="1">
    <source>
        <dbReference type="SAM" id="MobiDB-lite"/>
    </source>
</evidence>
<keyword evidence="3" id="KW-1185">Reference proteome</keyword>